<dbReference type="GO" id="GO:0008964">
    <property type="term" value="F:phosphoenolpyruvate carboxylase activity"/>
    <property type="evidence" value="ECO:0007669"/>
    <property type="project" value="UniProtKB-UniRule"/>
</dbReference>
<dbReference type="SMR" id="A0A371ND59"/>
<dbReference type="SUPFAM" id="SSF51621">
    <property type="entry name" value="Phosphoenolpyruvate/pyruvate domain"/>
    <property type="match status" value="1"/>
</dbReference>
<gene>
    <name evidence="4" type="primary">ppcA</name>
    <name evidence="7" type="ORF">C7452_0423</name>
</gene>
<dbReference type="RefSeq" id="WP_048060929.1">
    <property type="nucleotide sequence ID" value="NZ_QREL01000001.1"/>
</dbReference>
<keyword evidence="1 4" id="KW-0460">Magnesium</keyword>
<evidence type="ECO:0000256" key="3">
    <source>
        <dbReference type="ARBA" id="ARBA00023300"/>
    </source>
</evidence>
<comment type="catalytic activity">
    <reaction evidence="4">
        <text>oxaloacetate + phosphate = phosphoenolpyruvate + hydrogencarbonate</text>
        <dbReference type="Rhea" id="RHEA:28370"/>
        <dbReference type="ChEBI" id="CHEBI:16452"/>
        <dbReference type="ChEBI" id="CHEBI:17544"/>
        <dbReference type="ChEBI" id="CHEBI:43474"/>
        <dbReference type="ChEBI" id="CHEBI:58702"/>
        <dbReference type="EC" id="4.1.1.31"/>
    </reaction>
</comment>
<keyword evidence="8" id="KW-1185">Reference proteome</keyword>
<organism evidence="7 8">
    <name type="scientific">Methanothermobacter defluvii</name>
    <dbReference type="NCBI Taxonomy" id="49339"/>
    <lineage>
        <taxon>Archaea</taxon>
        <taxon>Methanobacteriati</taxon>
        <taxon>Methanobacteriota</taxon>
        <taxon>Methanomada group</taxon>
        <taxon>Methanobacteria</taxon>
        <taxon>Methanobacteriales</taxon>
        <taxon>Methanobacteriaceae</taxon>
        <taxon>Methanothermobacter</taxon>
    </lineage>
</organism>
<dbReference type="HAMAP" id="MF_01904">
    <property type="entry name" value="PEPcase_type2"/>
    <property type="match status" value="1"/>
</dbReference>
<evidence type="ECO:0000256" key="5">
    <source>
        <dbReference type="NCBIfam" id="TIGR02751"/>
    </source>
</evidence>
<reference evidence="7 8" key="1">
    <citation type="submission" date="2018-07" db="EMBL/GenBank/DDBJ databases">
        <title>Genomic Encyclopedia of Type Strains, Phase IV (KMG-IV): sequencing the most valuable type-strain genomes for metagenomic binning, comparative biology and taxonomic classification.</title>
        <authorList>
            <person name="Goeker M."/>
        </authorList>
    </citation>
    <scope>NUCLEOTIDE SEQUENCE [LARGE SCALE GENOMIC DNA]</scope>
    <source>
        <strain evidence="7 8">DSM 7466</strain>
    </source>
</reference>
<dbReference type="InterPro" id="IPR015813">
    <property type="entry name" value="Pyrv/PenolPyrv_kinase-like_dom"/>
</dbReference>
<evidence type="ECO:0000256" key="4">
    <source>
        <dbReference type="HAMAP-Rule" id="MF_01904"/>
    </source>
</evidence>
<comment type="subunit">
    <text evidence="4">Homotetramer.</text>
</comment>
<dbReference type="EMBL" id="QREL01000001">
    <property type="protein sequence ID" value="REE28412.1"/>
    <property type="molecule type" value="Genomic_DNA"/>
</dbReference>
<keyword evidence="2 4" id="KW-0456">Lyase</keyword>
<dbReference type="GO" id="GO:0015977">
    <property type="term" value="P:carbon fixation"/>
    <property type="evidence" value="ECO:0007669"/>
    <property type="project" value="UniProtKB-UniRule"/>
</dbReference>
<dbReference type="EC" id="4.1.1.31" evidence="4 5"/>
<dbReference type="GeneID" id="82297391"/>
<sequence>MKVPRCMSTQHPDNVNPPFFAEEPELGGEDEIREAYYVFSHLGCDEQMWDCEGKEVDNYVVKKLLTKYQAFFRDHVLGEDLRLTLRVPNPTVERAEAKILLETLESIPRSYDTASLFYGMDAAPVFEVILPMTSSSSCLNRIHSYYLDFVKGKERLQLADGVTVKEWIGEFRPDEINVIPLFEDHEGMLNAAKITGEYLDGKDIQEQRVFLARSDPAMNYGMISATLLNRIALSDFRDLEEESGVKLYPIIGMGSAPFRGNLRPDNVEDVTWEYRGAYTFTVQSSFKYDHEPSDVIRGIKKLRSVKPGRAAEIERESVLEIISAYCREYRRQVMDLVDIINRVARYVPGRRKRKLHIGLFGYSRSMGNVSLPRAITFTAALYSLGVPPELLGFNALSSGDLEFIEEVYPGLGRDLHDAARYANPESPFLSPEVKSSFEEYLEPEYDEGHMKTTEEIIRALRINRTANLQELILEAASQRKFLG</sequence>
<dbReference type="GO" id="GO:0006107">
    <property type="term" value="P:oxaloacetate metabolic process"/>
    <property type="evidence" value="ECO:0007669"/>
    <property type="project" value="UniProtKB-UniRule"/>
</dbReference>
<name>A0A371ND59_9EURY</name>
<evidence type="ECO:0000313" key="7">
    <source>
        <dbReference type="EMBL" id="REE28412.1"/>
    </source>
</evidence>
<dbReference type="AlphaFoldDB" id="A0A371ND59"/>
<comment type="caution">
    <text evidence="7">The sequence shown here is derived from an EMBL/GenBank/DDBJ whole genome shotgun (WGS) entry which is preliminary data.</text>
</comment>
<dbReference type="InterPro" id="IPR007566">
    <property type="entry name" value="PEP_COase_arc-type"/>
</dbReference>
<evidence type="ECO:0000313" key="8">
    <source>
        <dbReference type="Proteomes" id="UP000256864"/>
    </source>
</evidence>
<evidence type="ECO:0000256" key="1">
    <source>
        <dbReference type="ARBA" id="ARBA00022842"/>
    </source>
</evidence>
<dbReference type="PIRSF" id="PIRSF006677">
    <property type="entry name" value="UCP006677"/>
    <property type="match status" value="1"/>
</dbReference>
<comment type="similarity">
    <text evidence="4">Belongs to the PEPCase type 2 family.</text>
</comment>
<proteinExistence type="inferred from homology"/>
<keyword evidence="3 4" id="KW-0120">Carbon dioxide fixation</keyword>
<accession>A0A371ND59</accession>
<keyword evidence="7" id="KW-0670">Pyruvate</keyword>
<dbReference type="GO" id="GO:0006099">
    <property type="term" value="P:tricarboxylic acid cycle"/>
    <property type="evidence" value="ECO:0007669"/>
    <property type="project" value="InterPro"/>
</dbReference>
<protein>
    <recommendedName>
        <fullName evidence="4 5">Phosphoenolpyruvate carboxylase</fullName>
        <shortName evidence="4">PEPC</shortName>
        <shortName evidence="4">PEPCase</shortName>
        <ecNumber evidence="4 5">4.1.1.31</ecNumber>
    </recommendedName>
</protein>
<dbReference type="Proteomes" id="UP000256864">
    <property type="component" value="Unassembled WGS sequence"/>
</dbReference>
<evidence type="ECO:0000256" key="2">
    <source>
        <dbReference type="ARBA" id="ARBA00023239"/>
    </source>
</evidence>
<evidence type="ECO:0000256" key="6">
    <source>
        <dbReference type="SAM" id="MobiDB-lite"/>
    </source>
</evidence>
<comment type="cofactor">
    <cofactor evidence="4">
        <name>Mg(2+)</name>
        <dbReference type="ChEBI" id="CHEBI:18420"/>
    </cofactor>
</comment>
<feature type="region of interest" description="Disordered" evidence="6">
    <location>
        <begin position="1"/>
        <end position="20"/>
    </location>
</feature>
<dbReference type="GO" id="GO:0000287">
    <property type="term" value="F:magnesium ion binding"/>
    <property type="evidence" value="ECO:0007669"/>
    <property type="project" value="UniProtKB-UniRule"/>
</dbReference>
<dbReference type="Pfam" id="PF14010">
    <property type="entry name" value="PEPcase_2"/>
    <property type="match status" value="1"/>
</dbReference>
<comment type="function">
    <text evidence="4">Catalyzes the irreversible beta-carboxylation of phosphoenolpyruvate (PEP) to form oxaloacetate (OAA), a four-carbon dicarboxylic acid source for the tricarboxylic acid cycle.</text>
</comment>
<dbReference type="NCBIfam" id="TIGR02751">
    <property type="entry name" value="PEPCase_arch"/>
    <property type="match status" value="1"/>
</dbReference>